<comment type="caution">
    <text evidence="2">The sequence shown here is derived from an EMBL/GenBank/DDBJ whole genome shotgun (WGS) entry which is preliminary data.</text>
</comment>
<dbReference type="AlphaFoldDB" id="A0A8H6ACT2"/>
<evidence type="ECO:0000313" key="3">
    <source>
        <dbReference type="Proteomes" id="UP000541154"/>
    </source>
</evidence>
<gene>
    <name evidence="2" type="ORF">ETB97_000641</name>
</gene>
<protein>
    <submittedName>
        <fullName evidence="2">Uncharacterized protein</fullName>
    </submittedName>
</protein>
<keyword evidence="3" id="KW-1185">Reference proteome</keyword>
<organism evidence="2 3">
    <name type="scientific">Petromyces alliaceus</name>
    <name type="common">Aspergillus alliaceus</name>
    <dbReference type="NCBI Taxonomy" id="209559"/>
    <lineage>
        <taxon>Eukaryota</taxon>
        <taxon>Fungi</taxon>
        <taxon>Dikarya</taxon>
        <taxon>Ascomycota</taxon>
        <taxon>Pezizomycotina</taxon>
        <taxon>Eurotiomycetes</taxon>
        <taxon>Eurotiomycetidae</taxon>
        <taxon>Eurotiales</taxon>
        <taxon>Aspergillaceae</taxon>
        <taxon>Aspergillus</taxon>
        <taxon>Aspergillus subgen. Circumdati</taxon>
    </lineage>
</organism>
<dbReference type="Proteomes" id="UP000541154">
    <property type="component" value="Unassembled WGS sequence"/>
</dbReference>
<sequence length="139" mass="15851">MSNPPIVTQAPVPLSKPSDWRLWYENTRTCASDRDVRNYINPEEENPPSRPSAPQRPKPKDIDETFSSIKDVVRSGKTAELAVNTQILATVSRKHQYCIAKQQDPRKALKTLKRRFELDIRIERPQIDSGVCKTPRGPS</sequence>
<dbReference type="EMBL" id="SPNV01000011">
    <property type="protein sequence ID" value="KAF5866107.1"/>
    <property type="molecule type" value="Genomic_DNA"/>
</dbReference>
<evidence type="ECO:0000313" key="2">
    <source>
        <dbReference type="EMBL" id="KAF5866107.1"/>
    </source>
</evidence>
<evidence type="ECO:0000256" key="1">
    <source>
        <dbReference type="SAM" id="MobiDB-lite"/>
    </source>
</evidence>
<accession>A0A8H6ACT2</accession>
<proteinExistence type="predicted"/>
<reference evidence="2 3" key="1">
    <citation type="submission" date="2019-04" db="EMBL/GenBank/DDBJ databases">
        <title>Aspergillus burnettii sp. nov., novel species from soil in southeast Queensland.</title>
        <authorList>
            <person name="Gilchrist C.L.M."/>
            <person name="Pitt J.I."/>
            <person name="Lange L."/>
            <person name="Lacey H.J."/>
            <person name="Vuong D."/>
            <person name="Midgley D.J."/>
            <person name="Greenfield P."/>
            <person name="Bradbury M."/>
            <person name="Lacey E."/>
            <person name="Busk P.K."/>
            <person name="Pilgaard B."/>
            <person name="Chooi Y.H."/>
            <person name="Piggott A.M."/>
        </authorList>
    </citation>
    <scope>NUCLEOTIDE SEQUENCE [LARGE SCALE GENOMIC DNA]</scope>
    <source>
        <strain evidence="2 3">FRR 5400</strain>
    </source>
</reference>
<name>A0A8H6ACT2_PETAA</name>
<feature type="region of interest" description="Disordered" evidence="1">
    <location>
        <begin position="34"/>
        <end position="62"/>
    </location>
</feature>